<keyword evidence="14" id="KW-1185">Reference proteome</keyword>
<dbReference type="PANTHER" id="PTHR28259:SF1">
    <property type="entry name" value="FLUORIDE EXPORT PROTEIN 1-RELATED"/>
    <property type="match status" value="1"/>
</dbReference>
<comment type="subcellular location">
    <subcellularLocation>
        <location evidence="1 12">Cell membrane</location>
        <topology evidence="1 12">Multi-pass membrane protein</topology>
    </subcellularLocation>
</comment>
<evidence type="ECO:0000256" key="5">
    <source>
        <dbReference type="ARBA" id="ARBA00022989"/>
    </source>
</evidence>
<evidence type="ECO:0000256" key="7">
    <source>
        <dbReference type="ARBA" id="ARBA00023065"/>
    </source>
</evidence>
<evidence type="ECO:0000256" key="10">
    <source>
        <dbReference type="ARBA" id="ARBA00035120"/>
    </source>
</evidence>
<dbReference type="GO" id="GO:0046872">
    <property type="term" value="F:metal ion binding"/>
    <property type="evidence" value="ECO:0007669"/>
    <property type="project" value="UniProtKB-KW"/>
</dbReference>
<comment type="similarity">
    <text evidence="10 12">Belongs to the fluoride channel Fluc/FEX (TC 1.A.43) family.</text>
</comment>
<evidence type="ECO:0000256" key="9">
    <source>
        <dbReference type="ARBA" id="ARBA00023303"/>
    </source>
</evidence>
<evidence type="ECO:0000256" key="12">
    <source>
        <dbReference type="HAMAP-Rule" id="MF_00454"/>
    </source>
</evidence>
<evidence type="ECO:0000256" key="3">
    <source>
        <dbReference type="ARBA" id="ARBA00022519"/>
    </source>
</evidence>
<name>A0A7W7IRS2_9CAUL</name>
<sequence>MTQFLLVAVGGALGAVARYGLGLTVGRLAPGANWPWATFAANITGGLLMGLLAGWLALKAGAGQESLRLFAAVGVLGGFTTFSAFSLEAALMIERRELATAFVYAVGSVVISIAALFVGLMIARKLFTGVGA</sequence>
<dbReference type="HAMAP" id="MF_00454">
    <property type="entry name" value="FluC"/>
    <property type="match status" value="1"/>
</dbReference>
<keyword evidence="9 12" id="KW-0407">Ion channel</keyword>
<comment type="function">
    <text evidence="12">Fluoride-specific ion channel. Important for reducing fluoride concentration in the cell, thus reducing its toxicity.</text>
</comment>
<comment type="activity regulation">
    <text evidence="12">Na(+) is not transported, but it plays an essential structural role and its presence is essential for fluoride channel function.</text>
</comment>
<dbReference type="GO" id="GO:0005886">
    <property type="term" value="C:plasma membrane"/>
    <property type="evidence" value="ECO:0007669"/>
    <property type="project" value="UniProtKB-SubCell"/>
</dbReference>
<keyword evidence="4 12" id="KW-0812">Transmembrane</keyword>
<keyword evidence="8 12" id="KW-0472">Membrane</keyword>
<evidence type="ECO:0000256" key="8">
    <source>
        <dbReference type="ARBA" id="ARBA00023136"/>
    </source>
</evidence>
<keyword evidence="7 12" id="KW-0406">Ion transport</keyword>
<dbReference type="EMBL" id="JACHKY010000006">
    <property type="protein sequence ID" value="MBB4799358.1"/>
    <property type="molecule type" value="Genomic_DNA"/>
</dbReference>
<keyword evidence="5 12" id="KW-1133">Transmembrane helix</keyword>
<comment type="caution">
    <text evidence="13">The sequence shown here is derived from an EMBL/GenBank/DDBJ whole genome shotgun (WGS) entry which is preliminary data.</text>
</comment>
<keyword evidence="12" id="KW-0479">Metal-binding</keyword>
<feature type="transmembrane region" description="Helical" evidence="12">
    <location>
        <begin position="99"/>
        <end position="123"/>
    </location>
</feature>
<feature type="binding site" evidence="12">
    <location>
        <position position="77"/>
    </location>
    <ligand>
        <name>Na(+)</name>
        <dbReference type="ChEBI" id="CHEBI:29101"/>
        <note>structural</note>
    </ligand>
</feature>
<evidence type="ECO:0000256" key="6">
    <source>
        <dbReference type="ARBA" id="ARBA00023053"/>
    </source>
</evidence>
<evidence type="ECO:0000313" key="14">
    <source>
        <dbReference type="Proteomes" id="UP000539957"/>
    </source>
</evidence>
<accession>A0A7W7IRS2</accession>
<comment type="catalytic activity">
    <reaction evidence="11">
        <text>fluoride(in) = fluoride(out)</text>
        <dbReference type="Rhea" id="RHEA:76159"/>
        <dbReference type="ChEBI" id="CHEBI:17051"/>
    </reaction>
    <physiologicalReaction direction="left-to-right" evidence="11">
        <dbReference type="Rhea" id="RHEA:76160"/>
    </physiologicalReaction>
</comment>
<evidence type="ECO:0000313" key="13">
    <source>
        <dbReference type="EMBL" id="MBB4799358.1"/>
    </source>
</evidence>
<dbReference type="PANTHER" id="PTHR28259">
    <property type="entry name" value="FLUORIDE EXPORT PROTEIN 1-RELATED"/>
    <property type="match status" value="1"/>
</dbReference>
<dbReference type="GO" id="GO:0062054">
    <property type="term" value="F:fluoride channel activity"/>
    <property type="evidence" value="ECO:0007669"/>
    <property type="project" value="UniProtKB-UniRule"/>
</dbReference>
<keyword evidence="12" id="KW-0813">Transport</keyword>
<dbReference type="Proteomes" id="UP000539957">
    <property type="component" value="Unassembled WGS sequence"/>
</dbReference>
<dbReference type="NCBIfam" id="NF010791">
    <property type="entry name" value="PRK14195.1"/>
    <property type="match status" value="1"/>
</dbReference>
<keyword evidence="6 12" id="KW-0915">Sodium</keyword>
<dbReference type="NCBIfam" id="TIGR00494">
    <property type="entry name" value="crcB"/>
    <property type="match status" value="1"/>
</dbReference>
<proteinExistence type="inferred from homology"/>
<protein>
    <recommendedName>
        <fullName evidence="12">Fluoride-specific ion channel FluC</fullName>
    </recommendedName>
</protein>
<evidence type="ECO:0000256" key="1">
    <source>
        <dbReference type="ARBA" id="ARBA00004651"/>
    </source>
</evidence>
<dbReference type="NCBIfam" id="NF010794">
    <property type="entry name" value="PRK14198.1"/>
    <property type="match status" value="1"/>
</dbReference>
<reference evidence="13 14" key="1">
    <citation type="submission" date="2020-08" db="EMBL/GenBank/DDBJ databases">
        <title>Functional genomics of gut bacteria from endangered species of beetles.</title>
        <authorList>
            <person name="Carlos-Shanley C."/>
        </authorList>
    </citation>
    <scope>NUCLEOTIDE SEQUENCE [LARGE SCALE GENOMIC DNA]</scope>
    <source>
        <strain evidence="13 14">S00123</strain>
    </source>
</reference>
<keyword evidence="3" id="KW-0997">Cell inner membrane</keyword>
<gene>
    <name evidence="12" type="primary">fluC</name>
    <name evidence="12" type="synonym">crcB</name>
    <name evidence="13" type="ORF">HNP32_003116</name>
</gene>
<evidence type="ECO:0000256" key="4">
    <source>
        <dbReference type="ARBA" id="ARBA00022692"/>
    </source>
</evidence>
<feature type="transmembrane region" description="Helical" evidence="12">
    <location>
        <begin position="36"/>
        <end position="58"/>
    </location>
</feature>
<feature type="transmembrane region" description="Helical" evidence="12">
    <location>
        <begin position="70"/>
        <end position="93"/>
    </location>
</feature>
<keyword evidence="2 12" id="KW-1003">Cell membrane</keyword>
<dbReference type="RefSeq" id="WP_184272522.1">
    <property type="nucleotide sequence ID" value="NZ_JACHKY010000006.1"/>
</dbReference>
<evidence type="ECO:0000256" key="2">
    <source>
        <dbReference type="ARBA" id="ARBA00022475"/>
    </source>
</evidence>
<dbReference type="InterPro" id="IPR003691">
    <property type="entry name" value="FluC"/>
</dbReference>
<organism evidence="13 14">
    <name type="scientific">Brevundimonas bullata</name>
    <dbReference type="NCBI Taxonomy" id="13160"/>
    <lineage>
        <taxon>Bacteria</taxon>
        <taxon>Pseudomonadati</taxon>
        <taxon>Pseudomonadota</taxon>
        <taxon>Alphaproteobacteria</taxon>
        <taxon>Caulobacterales</taxon>
        <taxon>Caulobacteraceae</taxon>
        <taxon>Brevundimonas</taxon>
    </lineage>
</organism>
<evidence type="ECO:0000256" key="11">
    <source>
        <dbReference type="ARBA" id="ARBA00035585"/>
    </source>
</evidence>
<dbReference type="GO" id="GO:0140114">
    <property type="term" value="P:cellular detoxification of fluoride"/>
    <property type="evidence" value="ECO:0007669"/>
    <property type="project" value="UniProtKB-UniRule"/>
</dbReference>
<feature type="binding site" evidence="12">
    <location>
        <position position="80"/>
    </location>
    <ligand>
        <name>Na(+)</name>
        <dbReference type="ChEBI" id="CHEBI:29101"/>
        <note>structural</note>
    </ligand>
</feature>
<dbReference type="AlphaFoldDB" id="A0A7W7IRS2"/>
<dbReference type="Pfam" id="PF02537">
    <property type="entry name" value="CRCB"/>
    <property type="match status" value="1"/>
</dbReference>